<evidence type="ECO:0000256" key="2">
    <source>
        <dbReference type="ARBA" id="ARBA00001946"/>
    </source>
</evidence>
<accession>A0A085MM73</accession>
<dbReference type="PANTHER" id="PTHR10848">
    <property type="entry name" value="MEIOTIC RECOMBINATION PROTEIN SPO11"/>
    <property type="match status" value="1"/>
</dbReference>
<evidence type="ECO:0000256" key="8">
    <source>
        <dbReference type="ARBA" id="ARBA00023125"/>
    </source>
</evidence>
<keyword evidence="7 10" id="KW-0799">Topoisomerase</keyword>
<dbReference type="GO" id="GO:0005524">
    <property type="term" value="F:ATP binding"/>
    <property type="evidence" value="ECO:0007669"/>
    <property type="project" value="InterPro"/>
</dbReference>
<evidence type="ECO:0000259" key="12">
    <source>
        <dbReference type="Pfam" id="PF21180"/>
    </source>
</evidence>
<dbReference type="PROSITE" id="PS52041">
    <property type="entry name" value="TOPO_IIB"/>
    <property type="match status" value="1"/>
</dbReference>
<dbReference type="Gene3D" id="3.40.1360.10">
    <property type="match status" value="2"/>
</dbReference>
<evidence type="ECO:0000313" key="13">
    <source>
        <dbReference type="EMBL" id="KFD58319.1"/>
    </source>
</evidence>
<evidence type="ECO:0000256" key="1">
    <source>
        <dbReference type="ARBA" id="ARBA00000185"/>
    </source>
</evidence>
<dbReference type="GO" id="GO:0042138">
    <property type="term" value="P:meiotic DNA double-strand break formation"/>
    <property type="evidence" value="ECO:0007669"/>
    <property type="project" value="TreeGrafter"/>
</dbReference>
<comment type="cofactor">
    <cofactor evidence="2">
        <name>Mg(2+)</name>
        <dbReference type="ChEBI" id="CHEBI:18420"/>
    </cofactor>
</comment>
<feature type="active site" description="O-(5'-phospho-DNA)-tyrosine intermediate" evidence="10">
    <location>
        <position position="76"/>
    </location>
</feature>
<dbReference type="InterPro" id="IPR013049">
    <property type="entry name" value="Spo11/TopoVI_A_N"/>
</dbReference>
<proteinExistence type="inferred from homology"/>
<dbReference type="GO" id="GO:0003918">
    <property type="term" value="F:DNA topoisomerase type II (double strand cut, ATP-hydrolyzing) activity"/>
    <property type="evidence" value="ECO:0007669"/>
    <property type="project" value="UniProtKB-UniRule"/>
</dbReference>
<dbReference type="CDD" id="cd00223">
    <property type="entry name" value="TOPRIM_TopoIIB_SPO"/>
    <property type="match status" value="1"/>
</dbReference>
<dbReference type="Pfam" id="PF21180">
    <property type="entry name" value="TOP6A-Spo11_Toprim"/>
    <property type="match status" value="1"/>
</dbReference>
<dbReference type="GO" id="GO:0007131">
    <property type="term" value="P:reciprocal meiotic recombination"/>
    <property type="evidence" value="ECO:0007669"/>
    <property type="project" value="TreeGrafter"/>
</dbReference>
<dbReference type="PRINTS" id="PR01550">
    <property type="entry name" value="TOP6AFAMILY"/>
</dbReference>
<evidence type="ECO:0000313" key="14">
    <source>
        <dbReference type="Proteomes" id="UP000030764"/>
    </source>
</evidence>
<protein>
    <recommendedName>
        <fullName evidence="4">DNA topoisomerase (ATP-hydrolyzing)</fullName>
        <ecNumber evidence="4">5.6.2.2</ecNumber>
    </recommendedName>
</protein>
<gene>
    <name evidence="13" type="ORF">M513_00545</name>
</gene>
<comment type="similarity">
    <text evidence="3 10">Belongs to the TOP6A family.</text>
</comment>
<feature type="domain" description="Topoisomerase 6 subunit A/Spo11 TOPRIM" evidence="12">
    <location>
        <begin position="154"/>
        <end position="292"/>
    </location>
</feature>
<dbReference type="Gene3D" id="1.10.10.10">
    <property type="entry name" value="Winged helix-like DNA-binding domain superfamily/Winged helix DNA-binding domain"/>
    <property type="match status" value="1"/>
</dbReference>
<evidence type="ECO:0000256" key="3">
    <source>
        <dbReference type="ARBA" id="ARBA00006559"/>
    </source>
</evidence>
<dbReference type="AlphaFoldDB" id="A0A085MM73"/>
<dbReference type="InterPro" id="IPR036388">
    <property type="entry name" value="WH-like_DNA-bd_sf"/>
</dbReference>
<reference evidence="13 14" key="1">
    <citation type="journal article" date="2014" name="Nat. Genet.">
        <title>Genome and transcriptome of the porcine whipworm Trichuris suis.</title>
        <authorList>
            <person name="Jex A.R."/>
            <person name="Nejsum P."/>
            <person name="Schwarz E.M."/>
            <person name="Hu L."/>
            <person name="Young N.D."/>
            <person name="Hall R.S."/>
            <person name="Korhonen P.K."/>
            <person name="Liao S."/>
            <person name="Thamsborg S."/>
            <person name="Xia J."/>
            <person name="Xu P."/>
            <person name="Wang S."/>
            <person name="Scheerlinck J.P."/>
            <person name="Hofmann A."/>
            <person name="Sternberg P.W."/>
            <person name="Wang J."/>
            <person name="Gasser R.B."/>
        </authorList>
    </citation>
    <scope>NUCLEOTIDE SEQUENCE [LARGE SCALE GENOMIC DNA]</scope>
    <source>
        <strain evidence="13">DCEP-RM93M</strain>
    </source>
</reference>
<sequence length="308" mass="35006">MANQQVITKVENCLFAFQSSLVHGPKPLLFLPGNRRSSIELSWRNGHLFTAVCCVLAEVHSLLCSDTFRTKRSIFYKHRHLFRAQKDIDTAIGIACDILEATRFQLHILSTSRGVIVGDLILETQRREVIDCRIPTSIPSFPEHFNICCCSAKFILIVEKDSIFQKLAHERNTDLTLSAALIVTAKGYPDFSTRLFLRALSERTQLPLVALMDADSYGMRMWLSRTVILVSGIEIFLNYKYGPSRISHESGSKILLPNTQWLGIYPSEIDWFELAGVQKLPLTLRDRKHIVSLQYRFGDDTCVNEEVG</sequence>
<dbReference type="GO" id="GO:0003677">
    <property type="term" value="F:DNA binding"/>
    <property type="evidence" value="ECO:0007669"/>
    <property type="project" value="UniProtKB-UniRule"/>
</dbReference>
<evidence type="ECO:0000256" key="7">
    <source>
        <dbReference type="ARBA" id="ARBA00023029"/>
    </source>
</evidence>
<keyword evidence="14" id="KW-1185">Reference proteome</keyword>
<dbReference type="GO" id="GO:0000706">
    <property type="term" value="P:meiotic DNA double-strand break processing"/>
    <property type="evidence" value="ECO:0007669"/>
    <property type="project" value="TreeGrafter"/>
</dbReference>
<comment type="catalytic activity">
    <reaction evidence="1 10">
        <text>ATP-dependent breakage, passage and rejoining of double-stranded DNA.</text>
        <dbReference type="EC" id="5.6.2.2"/>
    </reaction>
</comment>
<feature type="non-terminal residue" evidence="13">
    <location>
        <position position="308"/>
    </location>
</feature>
<evidence type="ECO:0000256" key="6">
    <source>
        <dbReference type="ARBA" id="ARBA00022842"/>
    </source>
</evidence>
<keyword evidence="5" id="KW-0479">Metal-binding</keyword>
<dbReference type="GO" id="GO:0046872">
    <property type="term" value="F:metal ion binding"/>
    <property type="evidence" value="ECO:0007669"/>
    <property type="project" value="UniProtKB-KW"/>
</dbReference>
<keyword evidence="8 10" id="KW-0238">DNA-binding</keyword>
<keyword evidence="6" id="KW-0460">Magnesium</keyword>
<evidence type="ECO:0000259" key="11">
    <source>
        <dbReference type="Pfam" id="PF04406"/>
    </source>
</evidence>
<name>A0A085MM73_9BILA</name>
<keyword evidence="9 10" id="KW-0413">Isomerase</keyword>
<dbReference type="InterPro" id="IPR036078">
    <property type="entry name" value="Spo11/TopoVI_A_sf"/>
</dbReference>
<dbReference type="EMBL" id="KL363184">
    <property type="protein sequence ID" value="KFD58319.1"/>
    <property type="molecule type" value="Genomic_DNA"/>
</dbReference>
<evidence type="ECO:0000256" key="4">
    <source>
        <dbReference type="ARBA" id="ARBA00012895"/>
    </source>
</evidence>
<evidence type="ECO:0000256" key="9">
    <source>
        <dbReference type="ARBA" id="ARBA00023235"/>
    </source>
</evidence>
<feature type="domain" description="Spo11/DNA topoisomerase VI subunit A N-terminal" evidence="11">
    <location>
        <begin position="49"/>
        <end position="108"/>
    </location>
</feature>
<dbReference type="SUPFAM" id="SSF56726">
    <property type="entry name" value="DNA topoisomerase IV, alpha subunit"/>
    <property type="match status" value="1"/>
</dbReference>
<dbReference type="InterPro" id="IPR034136">
    <property type="entry name" value="TOPRIM_Topo6A/Spo11"/>
</dbReference>
<dbReference type="InterPro" id="IPR002815">
    <property type="entry name" value="Spo11/TopoVI_A"/>
</dbReference>
<dbReference type="EC" id="5.6.2.2" evidence="4"/>
<evidence type="ECO:0000256" key="10">
    <source>
        <dbReference type="PROSITE-ProRule" id="PRU01385"/>
    </source>
</evidence>
<organism evidence="13 14">
    <name type="scientific">Trichuris suis</name>
    <name type="common">pig whipworm</name>
    <dbReference type="NCBI Taxonomy" id="68888"/>
    <lineage>
        <taxon>Eukaryota</taxon>
        <taxon>Metazoa</taxon>
        <taxon>Ecdysozoa</taxon>
        <taxon>Nematoda</taxon>
        <taxon>Enoplea</taxon>
        <taxon>Dorylaimia</taxon>
        <taxon>Trichinellida</taxon>
        <taxon>Trichuridae</taxon>
        <taxon>Trichuris</taxon>
    </lineage>
</organism>
<dbReference type="Pfam" id="PF04406">
    <property type="entry name" value="TP6A_N"/>
    <property type="match status" value="1"/>
</dbReference>
<dbReference type="Proteomes" id="UP000030764">
    <property type="component" value="Unassembled WGS sequence"/>
</dbReference>
<dbReference type="GO" id="GO:0000228">
    <property type="term" value="C:nuclear chromosome"/>
    <property type="evidence" value="ECO:0007669"/>
    <property type="project" value="TreeGrafter"/>
</dbReference>
<dbReference type="PANTHER" id="PTHR10848:SF0">
    <property type="entry name" value="MEIOTIC RECOMBINATION PROTEIN SPO11"/>
    <property type="match status" value="1"/>
</dbReference>
<evidence type="ECO:0000256" key="5">
    <source>
        <dbReference type="ARBA" id="ARBA00022723"/>
    </source>
</evidence>